<organism evidence="1 2">
    <name type="scientific">Euphydryas editha</name>
    <name type="common">Edith's checkerspot</name>
    <dbReference type="NCBI Taxonomy" id="104508"/>
    <lineage>
        <taxon>Eukaryota</taxon>
        <taxon>Metazoa</taxon>
        <taxon>Ecdysozoa</taxon>
        <taxon>Arthropoda</taxon>
        <taxon>Hexapoda</taxon>
        <taxon>Insecta</taxon>
        <taxon>Pterygota</taxon>
        <taxon>Neoptera</taxon>
        <taxon>Endopterygota</taxon>
        <taxon>Lepidoptera</taxon>
        <taxon>Glossata</taxon>
        <taxon>Ditrysia</taxon>
        <taxon>Papilionoidea</taxon>
        <taxon>Nymphalidae</taxon>
        <taxon>Nymphalinae</taxon>
        <taxon>Euphydryas</taxon>
    </lineage>
</organism>
<keyword evidence="2" id="KW-1185">Reference proteome</keyword>
<dbReference type="PANTHER" id="PTHR47241">
    <property type="entry name" value="FINGER PROTEIN, PUTATIVE-RELATED"/>
    <property type="match status" value="1"/>
</dbReference>
<dbReference type="PANTHER" id="PTHR47241:SF1">
    <property type="entry name" value="BED-TYPE DOMAIN-CONTAINING PROTEIN"/>
    <property type="match status" value="1"/>
</dbReference>
<comment type="caution">
    <text evidence="1">The sequence shown here is derived from an EMBL/GenBank/DDBJ whole genome shotgun (WGS) entry which is preliminary data.</text>
</comment>
<protein>
    <recommendedName>
        <fullName evidence="3">Zinc finger BED domain-containing protein 4</fullName>
    </recommendedName>
</protein>
<sequence length="158" mass="18614">MKRAVRLASLNDIDCTVHKMQLAIRNCLDSQETIKIIKQQCKRISTHFNHSTIAQKQLQAIQVRLNQPHLKVFQDCITRWNTTFYMFERFLKVKDSLSLYINDSEINPILPEEWKIIERLTELLKPFEEATRELSSSHALISSIIPIIQMLEKKLMTF</sequence>
<evidence type="ECO:0000313" key="2">
    <source>
        <dbReference type="Proteomes" id="UP001153954"/>
    </source>
</evidence>
<evidence type="ECO:0008006" key="3">
    <source>
        <dbReference type="Google" id="ProtNLM"/>
    </source>
</evidence>
<name>A0AAU9VEP5_EUPED</name>
<proteinExistence type="predicted"/>
<dbReference type="GO" id="GO:0005634">
    <property type="term" value="C:nucleus"/>
    <property type="evidence" value="ECO:0007669"/>
    <property type="project" value="TreeGrafter"/>
</dbReference>
<dbReference type="InterPro" id="IPR012337">
    <property type="entry name" value="RNaseH-like_sf"/>
</dbReference>
<dbReference type="InterPro" id="IPR052865">
    <property type="entry name" value="Zinc_finger_BED"/>
</dbReference>
<dbReference type="EMBL" id="CAKOGL010000043">
    <property type="protein sequence ID" value="CAH2108849.1"/>
    <property type="molecule type" value="Genomic_DNA"/>
</dbReference>
<reference evidence="1" key="1">
    <citation type="submission" date="2022-03" db="EMBL/GenBank/DDBJ databases">
        <authorList>
            <person name="Tunstrom K."/>
        </authorList>
    </citation>
    <scope>NUCLEOTIDE SEQUENCE</scope>
</reference>
<gene>
    <name evidence="1" type="ORF">EEDITHA_LOCUS22750</name>
</gene>
<dbReference type="AlphaFoldDB" id="A0AAU9VEP5"/>
<evidence type="ECO:0000313" key="1">
    <source>
        <dbReference type="EMBL" id="CAH2108849.1"/>
    </source>
</evidence>
<dbReference type="Proteomes" id="UP001153954">
    <property type="component" value="Unassembled WGS sequence"/>
</dbReference>
<accession>A0AAU9VEP5</accession>
<dbReference type="SUPFAM" id="SSF53098">
    <property type="entry name" value="Ribonuclease H-like"/>
    <property type="match status" value="1"/>
</dbReference>